<dbReference type="GO" id="GO:0005886">
    <property type="term" value="C:plasma membrane"/>
    <property type="evidence" value="ECO:0007669"/>
    <property type="project" value="TreeGrafter"/>
</dbReference>
<evidence type="ECO:0000256" key="1">
    <source>
        <dbReference type="SAM" id="MobiDB-lite"/>
    </source>
</evidence>
<feature type="transmembrane region" description="Helical" evidence="2">
    <location>
        <begin position="330"/>
        <end position="356"/>
    </location>
</feature>
<dbReference type="InterPro" id="IPR031578">
    <property type="entry name" value="TipE"/>
</dbReference>
<accession>A0A1D2MNS9</accession>
<keyword evidence="4" id="KW-1185">Reference proteome</keyword>
<feature type="region of interest" description="Disordered" evidence="1">
    <location>
        <begin position="61"/>
        <end position="87"/>
    </location>
</feature>
<feature type="region of interest" description="Disordered" evidence="1">
    <location>
        <begin position="1"/>
        <end position="48"/>
    </location>
</feature>
<dbReference type="GO" id="GO:0002028">
    <property type="term" value="P:regulation of sodium ion transport"/>
    <property type="evidence" value="ECO:0007669"/>
    <property type="project" value="TreeGrafter"/>
</dbReference>
<sequence length="511" mass="52344">MPGEEEARVGSSAQLATTALTTTTTTPSSGSGAASSTSSSSATTSSSAVPKVALPVLALRGNPASTTTGSVPSLTTASGGSGVSSSTLATISAPPASTIAPIAIASCPPTTVNNNNSATTINATGAALINLNSSGLNSAGTLSLKPITSITPNGHSSSPSLADTKRDAGTCNGHGGSHYGGGGIEDDEIDEAGDSSKRELQLQFAGIDNETVDVDVEDEENNYEGGIEGGPMRCTGRRRGTVVVASSAAAAGSVAPTSTTSSTLGGGGGGTGPTNSLGVGGQLVGTTTGGGGSTLGDEEEDEEEEDVEGGKTVECTEVVVPDQTFAEKCLFYTTAFFILLAVFSLFAFLFLVPFVIDPAFTTIFMEFDPEPAFCQTVSLEQKEGSSNCNWTSCREGCTREVFQCKQIKVNYRSAAMNLEDFQGRPNNNRNNHNTINHVSNHGGSSSSLASSDLRRSEHSGSSFNTPLHNYNNLISHSLIGYGGGVVLLVVWWWGARSLLSIRTIVQVVLVA</sequence>
<protein>
    <submittedName>
        <fullName evidence="3">Protein tipE</fullName>
    </submittedName>
</protein>
<feature type="compositionally biased region" description="Gly residues" evidence="1">
    <location>
        <begin position="172"/>
        <end position="183"/>
    </location>
</feature>
<feature type="compositionally biased region" description="Acidic residues" evidence="1">
    <location>
        <begin position="184"/>
        <end position="193"/>
    </location>
</feature>
<keyword evidence="2" id="KW-0472">Membrane</keyword>
<reference evidence="3 4" key="1">
    <citation type="journal article" date="2016" name="Genome Biol. Evol.">
        <title>Gene Family Evolution Reflects Adaptation to Soil Environmental Stressors in the Genome of the Collembolan Orchesella cincta.</title>
        <authorList>
            <person name="Faddeeva-Vakhrusheva A."/>
            <person name="Derks M.F."/>
            <person name="Anvar S.Y."/>
            <person name="Agamennone V."/>
            <person name="Suring W."/>
            <person name="Smit S."/>
            <person name="van Straalen N.M."/>
            <person name="Roelofs D."/>
        </authorList>
    </citation>
    <scope>NUCLEOTIDE SEQUENCE [LARGE SCALE GENOMIC DNA]</scope>
    <source>
        <tissue evidence="3">Mixed pool</tissue>
    </source>
</reference>
<feature type="compositionally biased region" description="Polar residues" evidence="1">
    <location>
        <begin position="63"/>
        <end position="72"/>
    </location>
</feature>
<feature type="region of interest" description="Disordered" evidence="1">
    <location>
        <begin position="247"/>
        <end position="310"/>
    </location>
</feature>
<feature type="compositionally biased region" description="Low complexity" evidence="1">
    <location>
        <begin position="73"/>
        <end position="87"/>
    </location>
</feature>
<dbReference type="EMBL" id="LJIJ01000762">
    <property type="protein sequence ID" value="ODM94729.1"/>
    <property type="molecule type" value="Genomic_DNA"/>
</dbReference>
<feature type="region of interest" description="Disordered" evidence="1">
    <location>
        <begin position="422"/>
        <end position="460"/>
    </location>
</feature>
<dbReference type="AlphaFoldDB" id="A0A1D2MNS9"/>
<feature type="compositionally biased region" description="Polar residues" evidence="1">
    <location>
        <begin position="150"/>
        <end position="161"/>
    </location>
</feature>
<evidence type="ECO:0000256" key="2">
    <source>
        <dbReference type="SAM" id="Phobius"/>
    </source>
</evidence>
<feature type="compositionally biased region" description="Gly residues" evidence="1">
    <location>
        <begin position="264"/>
        <end position="294"/>
    </location>
</feature>
<feature type="compositionally biased region" description="Acidic residues" evidence="1">
    <location>
        <begin position="296"/>
        <end position="307"/>
    </location>
</feature>
<feature type="compositionally biased region" description="Low complexity" evidence="1">
    <location>
        <begin position="426"/>
        <end position="451"/>
    </location>
</feature>
<keyword evidence="2" id="KW-0812">Transmembrane</keyword>
<dbReference type="Proteomes" id="UP000094527">
    <property type="component" value="Unassembled WGS sequence"/>
</dbReference>
<gene>
    <name evidence="3" type="ORF">Ocin01_11956</name>
</gene>
<evidence type="ECO:0000313" key="4">
    <source>
        <dbReference type="Proteomes" id="UP000094527"/>
    </source>
</evidence>
<feature type="compositionally biased region" description="Low complexity" evidence="1">
    <location>
        <begin position="11"/>
        <end position="48"/>
    </location>
</feature>
<organism evidence="3 4">
    <name type="scientific">Orchesella cincta</name>
    <name type="common">Springtail</name>
    <name type="synonym">Podura cincta</name>
    <dbReference type="NCBI Taxonomy" id="48709"/>
    <lineage>
        <taxon>Eukaryota</taxon>
        <taxon>Metazoa</taxon>
        <taxon>Ecdysozoa</taxon>
        <taxon>Arthropoda</taxon>
        <taxon>Hexapoda</taxon>
        <taxon>Collembola</taxon>
        <taxon>Entomobryomorpha</taxon>
        <taxon>Entomobryoidea</taxon>
        <taxon>Orchesellidae</taxon>
        <taxon>Orchesellinae</taxon>
        <taxon>Orchesella</taxon>
    </lineage>
</organism>
<comment type="caution">
    <text evidence="3">The sequence shown here is derived from an EMBL/GenBank/DDBJ whole genome shotgun (WGS) entry which is preliminary data.</text>
</comment>
<dbReference type="Pfam" id="PF16972">
    <property type="entry name" value="TipE"/>
    <property type="match status" value="1"/>
</dbReference>
<evidence type="ECO:0000313" key="3">
    <source>
        <dbReference type="EMBL" id="ODM94729.1"/>
    </source>
</evidence>
<feature type="compositionally biased region" description="Low complexity" evidence="1">
    <location>
        <begin position="247"/>
        <end position="263"/>
    </location>
</feature>
<dbReference type="PANTHER" id="PTHR12335:SF6">
    <property type="entry name" value="PROTEIN TIPE"/>
    <property type="match status" value="1"/>
</dbReference>
<keyword evidence="2" id="KW-1133">Transmembrane helix</keyword>
<proteinExistence type="predicted"/>
<dbReference type="PANTHER" id="PTHR12335">
    <property type="entry name" value="TIPE PROTEIN TEMPERATURE-INDUCED PARALYTIC E"/>
    <property type="match status" value="1"/>
</dbReference>
<feature type="region of interest" description="Disordered" evidence="1">
    <location>
        <begin position="150"/>
        <end position="195"/>
    </location>
</feature>
<feature type="transmembrane region" description="Helical" evidence="2">
    <location>
        <begin position="473"/>
        <end position="493"/>
    </location>
</feature>
<dbReference type="OrthoDB" id="8190202at2759"/>
<name>A0A1D2MNS9_ORCCI</name>
<dbReference type="GO" id="GO:0017080">
    <property type="term" value="F:sodium channel regulator activity"/>
    <property type="evidence" value="ECO:0007669"/>
    <property type="project" value="TreeGrafter"/>
</dbReference>
<dbReference type="STRING" id="48709.A0A1D2MNS9"/>